<feature type="domain" description="Prokaryotic-type class I peptide chain release factors" evidence="2">
    <location>
        <begin position="31"/>
        <end position="159"/>
    </location>
</feature>
<dbReference type="PANTHER" id="PTHR47814">
    <property type="entry name" value="PEPTIDYL-TRNA HYDROLASE ARFB"/>
    <property type="match status" value="1"/>
</dbReference>
<evidence type="ECO:0000313" key="3">
    <source>
        <dbReference type="EMBL" id="GMI48560.1"/>
    </source>
</evidence>
<name>A0A9W7GNI2_9STRA</name>
<feature type="compositionally biased region" description="Basic residues" evidence="1">
    <location>
        <begin position="143"/>
        <end position="159"/>
    </location>
</feature>
<dbReference type="GO" id="GO:0004045">
    <property type="term" value="F:peptidyl-tRNA hydrolase activity"/>
    <property type="evidence" value="ECO:0007669"/>
    <property type="project" value="TreeGrafter"/>
</dbReference>
<reference evidence="4" key="1">
    <citation type="journal article" date="2023" name="Commun. Biol.">
        <title>Genome analysis of Parmales, the sister group of diatoms, reveals the evolutionary specialization of diatoms from phago-mixotrophs to photoautotrophs.</title>
        <authorList>
            <person name="Ban H."/>
            <person name="Sato S."/>
            <person name="Yoshikawa S."/>
            <person name="Yamada K."/>
            <person name="Nakamura Y."/>
            <person name="Ichinomiya M."/>
            <person name="Sato N."/>
            <person name="Blanc-Mathieu R."/>
            <person name="Endo H."/>
            <person name="Kuwata A."/>
            <person name="Ogata H."/>
        </authorList>
    </citation>
    <scope>NUCLEOTIDE SEQUENCE [LARGE SCALE GENOMIC DNA]</scope>
</reference>
<protein>
    <recommendedName>
        <fullName evidence="2">Prokaryotic-type class I peptide chain release factors domain-containing protein</fullName>
    </recommendedName>
</protein>
<dbReference type="AlphaFoldDB" id="A0A9W7GNI2"/>
<accession>A0A9W7GNI2</accession>
<dbReference type="EMBL" id="BRYA01000407">
    <property type="protein sequence ID" value="GMI48560.1"/>
    <property type="molecule type" value="Genomic_DNA"/>
</dbReference>
<comment type="caution">
    <text evidence="3">The sequence shown here is derived from an EMBL/GenBank/DDBJ whole genome shotgun (WGS) entry which is preliminary data.</text>
</comment>
<sequence length="166" mass="18584">MFRFLLSPFSSFRSNLISHKTPLPLRSFSHHVPPSLYKLTYTRSSGPGGQNANKLNTAVVLRISSTSIADYLGDPDVGRRLKDRWKGVVCGKGDVVIKGGVFRTQAANKKDVIGRLNVIVSDVMVPDKVRQMRDADEISNVGKMRRRKEKSKRKGRKGNRGNVKFD</sequence>
<dbReference type="Proteomes" id="UP001165065">
    <property type="component" value="Unassembled WGS sequence"/>
</dbReference>
<gene>
    <name evidence="3" type="ORF">TrCOL_g521</name>
</gene>
<evidence type="ECO:0000259" key="2">
    <source>
        <dbReference type="Pfam" id="PF00472"/>
    </source>
</evidence>
<dbReference type="GO" id="GO:0003747">
    <property type="term" value="F:translation release factor activity"/>
    <property type="evidence" value="ECO:0007669"/>
    <property type="project" value="InterPro"/>
</dbReference>
<feature type="region of interest" description="Disordered" evidence="1">
    <location>
        <begin position="134"/>
        <end position="166"/>
    </location>
</feature>
<dbReference type="GO" id="GO:0043022">
    <property type="term" value="F:ribosome binding"/>
    <property type="evidence" value="ECO:0007669"/>
    <property type="project" value="TreeGrafter"/>
</dbReference>
<dbReference type="GO" id="GO:0072344">
    <property type="term" value="P:rescue of stalled ribosome"/>
    <property type="evidence" value="ECO:0007669"/>
    <property type="project" value="TreeGrafter"/>
</dbReference>
<dbReference type="InterPro" id="IPR000352">
    <property type="entry name" value="Pep_chain_release_fac_I"/>
</dbReference>
<evidence type="ECO:0000256" key="1">
    <source>
        <dbReference type="SAM" id="MobiDB-lite"/>
    </source>
</evidence>
<dbReference type="Gene3D" id="3.30.160.20">
    <property type="match status" value="1"/>
</dbReference>
<dbReference type="SUPFAM" id="SSF110916">
    <property type="entry name" value="Peptidyl-tRNA hydrolase domain-like"/>
    <property type="match status" value="1"/>
</dbReference>
<keyword evidence="4" id="KW-1185">Reference proteome</keyword>
<dbReference type="Pfam" id="PF00472">
    <property type="entry name" value="RF-1"/>
    <property type="match status" value="1"/>
</dbReference>
<proteinExistence type="predicted"/>
<organism evidence="3 4">
    <name type="scientific">Triparma columacea</name>
    <dbReference type="NCBI Taxonomy" id="722753"/>
    <lineage>
        <taxon>Eukaryota</taxon>
        <taxon>Sar</taxon>
        <taxon>Stramenopiles</taxon>
        <taxon>Ochrophyta</taxon>
        <taxon>Bolidophyceae</taxon>
        <taxon>Parmales</taxon>
        <taxon>Triparmaceae</taxon>
        <taxon>Triparma</taxon>
    </lineage>
</organism>
<dbReference type="PANTHER" id="PTHR47814:SF1">
    <property type="entry name" value="PEPTIDYL-TRNA HYDROLASE ARFB"/>
    <property type="match status" value="1"/>
</dbReference>
<dbReference type="OrthoDB" id="270639at2759"/>
<evidence type="ECO:0000313" key="4">
    <source>
        <dbReference type="Proteomes" id="UP001165065"/>
    </source>
</evidence>